<keyword evidence="8" id="KW-0511">Multifunctional enzyme</keyword>
<keyword evidence="7" id="KW-0456">Lyase</keyword>
<organism evidence="11">
    <name type="scientific">freshwater metagenome</name>
    <dbReference type="NCBI Taxonomy" id="449393"/>
    <lineage>
        <taxon>unclassified sequences</taxon>
        <taxon>metagenomes</taxon>
        <taxon>ecological metagenomes</taxon>
    </lineage>
</organism>
<keyword evidence="4" id="KW-0378">Hydrolase</keyword>
<dbReference type="Pfam" id="PF01149">
    <property type="entry name" value="Fapy_DNA_glyco"/>
    <property type="match status" value="1"/>
</dbReference>
<keyword evidence="9" id="KW-0326">Glycosidase</keyword>
<dbReference type="AlphaFoldDB" id="A0A6J6EST4"/>
<proteinExistence type="inferred from homology"/>
<keyword evidence="6" id="KW-0234">DNA repair</keyword>
<evidence type="ECO:0000256" key="5">
    <source>
        <dbReference type="ARBA" id="ARBA00023125"/>
    </source>
</evidence>
<protein>
    <submittedName>
        <fullName evidence="11">Unannotated protein</fullName>
    </submittedName>
</protein>
<dbReference type="GO" id="GO:0003906">
    <property type="term" value="F:DNA-(apurinic or apyrimidinic site) endonuclease activity"/>
    <property type="evidence" value="ECO:0007669"/>
    <property type="project" value="InterPro"/>
</dbReference>
<dbReference type="InterPro" id="IPR015886">
    <property type="entry name" value="H2TH_FPG"/>
</dbReference>
<evidence type="ECO:0000256" key="2">
    <source>
        <dbReference type="ARBA" id="ARBA00009409"/>
    </source>
</evidence>
<dbReference type="InterPro" id="IPR035937">
    <property type="entry name" value="FPG_N"/>
</dbReference>
<evidence type="ECO:0000256" key="3">
    <source>
        <dbReference type="ARBA" id="ARBA00022763"/>
    </source>
</evidence>
<feature type="domain" description="Formamidopyrimidine-DNA glycosylase catalytic" evidence="10">
    <location>
        <begin position="21"/>
        <end position="141"/>
    </location>
</feature>
<dbReference type="GO" id="GO:0034039">
    <property type="term" value="F:8-oxo-7,8-dihydroguanine DNA N-glycosylase activity"/>
    <property type="evidence" value="ECO:0007669"/>
    <property type="project" value="TreeGrafter"/>
</dbReference>
<dbReference type="Gene3D" id="1.10.8.50">
    <property type="match status" value="1"/>
</dbReference>
<dbReference type="GO" id="GO:0003684">
    <property type="term" value="F:damaged DNA binding"/>
    <property type="evidence" value="ECO:0007669"/>
    <property type="project" value="InterPro"/>
</dbReference>
<dbReference type="SMART" id="SM00898">
    <property type="entry name" value="Fapy_DNA_glyco"/>
    <property type="match status" value="1"/>
</dbReference>
<keyword evidence="3" id="KW-0227">DNA damage</keyword>
<dbReference type="SUPFAM" id="SSF46946">
    <property type="entry name" value="S13-like H2TH domain"/>
    <property type="match status" value="1"/>
</dbReference>
<evidence type="ECO:0000256" key="9">
    <source>
        <dbReference type="ARBA" id="ARBA00023295"/>
    </source>
</evidence>
<dbReference type="EMBL" id="CAEZTS010000044">
    <property type="protein sequence ID" value="CAB4575828.1"/>
    <property type="molecule type" value="Genomic_DNA"/>
</dbReference>
<gene>
    <name evidence="11" type="ORF">UFOPK1722_00669</name>
</gene>
<dbReference type="SUPFAM" id="SSF81624">
    <property type="entry name" value="N-terminal domain of MutM-like DNA repair proteins"/>
    <property type="match status" value="1"/>
</dbReference>
<dbReference type="Gene3D" id="3.20.190.10">
    <property type="entry name" value="MutM-like, N-terminal"/>
    <property type="match status" value="1"/>
</dbReference>
<dbReference type="InterPro" id="IPR012319">
    <property type="entry name" value="FPG_cat"/>
</dbReference>
<comment type="catalytic activity">
    <reaction evidence="1">
        <text>Hydrolysis of DNA containing ring-opened 7-methylguanine residues, releasing 2,6-diamino-4-hydroxy-5-(N-methyl)formamidopyrimidine.</text>
        <dbReference type="EC" id="3.2.2.23"/>
    </reaction>
</comment>
<evidence type="ECO:0000259" key="10">
    <source>
        <dbReference type="PROSITE" id="PS51068"/>
    </source>
</evidence>
<evidence type="ECO:0000256" key="7">
    <source>
        <dbReference type="ARBA" id="ARBA00023239"/>
    </source>
</evidence>
<reference evidence="11" key="1">
    <citation type="submission" date="2020-05" db="EMBL/GenBank/DDBJ databases">
        <authorList>
            <person name="Chiriac C."/>
            <person name="Salcher M."/>
            <person name="Ghai R."/>
            <person name="Kavagutti S V."/>
        </authorList>
    </citation>
    <scope>NUCLEOTIDE SEQUENCE</scope>
</reference>
<comment type="similarity">
    <text evidence="2">Belongs to the FPG family.</text>
</comment>
<sequence>MEFSTSDVTRSLAERHTCPIPEILEVEMFRRASAAVIGRRITKVVADDPIVVPTPEVVRSVVGYRVVDVVRHGKVMGIVVRRQRREETIDVHFGMSGRVIVDGRSPIEELAYGASDDSRWHRFALAFDRGSLVLSDPRRFARVTSADDRAPLGPDAWSIDLRTFRARLSGRRTAVKAALLDQSVVAGLGNMLVDEILMLAAVDPRRSVGSLDARTVASIHRHTRAVLDRLWKRGGSHAGDLAAELRRPGAPCPRDGVAMVRGIVGGRTTFWCPGHQV</sequence>
<keyword evidence="5" id="KW-0238">DNA-binding</keyword>
<dbReference type="PROSITE" id="PS51068">
    <property type="entry name" value="FPG_CAT"/>
    <property type="match status" value="1"/>
</dbReference>
<evidence type="ECO:0000256" key="8">
    <source>
        <dbReference type="ARBA" id="ARBA00023268"/>
    </source>
</evidence>
<evidence type="ECO:0000256" key="4">
    <source>
        <dbReference type="ARBA" id="ARBA00022801"/>
    </source>
</evidence>
<dbReference type="SMART" id="SM01232">
    <property type="entry name" value="H2TH"/>
    <property type="match status" value="1"/>
</dbReference>
<dbReference type="InterPro" id="IPR010979">
    <property type="entry name" value="Ribosomal_uS13-like_H2TH"/>
</dbReference>
<dbReference type="PANTHER" id="PTHR22993:SF9">
    <property type="entry name" value="FORMAMIDOPYRIMIDINE-DNA GLYCOSYLASE"/>
    <property type="match status" value="1"/>
</dbReference>
<evidence type="ECO:0000313" key="11">
    <source>
        <dbReference type="EMBL" id="CAB4575828.1"/>
    </source>
</evidence>
<dbReference type="Pfam" id="PF06831">
    <property type="entry name" value="H2TH"/>
    <property type="match status" value="1"/>
</dbReference>
<name>A0A6J6EST4_9ZZZZ</name>
<evidence type="ECO:0000256" key="6">
    <source>
        <dbReference type="ARBA" id="ARBA00023204"/>
    </source>
</evidence>
<accession>A0A6J6EST4</accession>
<dbReference type="PANTHER" id="PTHR22993">
    <property type="entry name" value="FORMAMIDOPYRIMIDINE-DNA GLYCOSYLASE"/>
    <property type="match status" value="1"/>
</dbReference>
<dbReference type="GO" id="GO:0006284">
    <property type="term" value="P:base-excision repair"/>
    <property type="evidence" value="ECO:0007669"/>
    <property type="project" value="InterPro"/>
</dbReference>
<dbReference type="GO" id="GO:0008270">
    <property type="term" value="F:zinc ion binding"/>
    <property type="evidence" value="ECO:0007669"/>
    <property type="project" value="InterPro"/>
</dbReference>
<evidence type="ECO:0000256" key="1">
    <source>
        <dbReference type="ARBA" id="ARBA00001668"/>
    </source>
</evidence>
<dbReference type="GO" id="GO:0016829">
    <property type="term" value="F:lyase activity"/>
    <property type="evidence" value="ECO:0007669"/>
    <property type="project" value="UniProtKB-KW"/>
</dbReference>